<proteinExistence type="predicted"/>
<evidence type="ECO:0000313" key="2">
    <source>
        <dbReference type="Proteomes" id="UP000265520"/>
    </source>
</evidence>
<comment type="caution">
    <text evidence="1">The sequence shown here is derived from an EMBL/GenBank/DDBJ whole genome shotgun (WGS) entry which is preliminary data.</text>
</comment>
<sequence>ILADCSEESTRQQLMHIQELVTHMQQGHSEQLKRLRETTNAVWKKIDDRIYIWKLDFEDDGAALEQEMEELMGDYESSDSD</sequence>
<dbReference type="Proteomes" id="UP000265520">
    <property type="component" value="Unassembled WGS sequence"/>
</dbReference>
<dbReference type="AlphaFoldDB" id="A0A392QXW6"/>
<keyword evidence="2" id="KW-1185">Reference proteome</keyword>
<accession>A0A392QXW6</accession>
<organism evidence="1 2">
    <name type="scientific">Trifolium medium</name>
    <dbReference type="NCBI Taxonomy" id="97028"/>
    <lineage>
        <taxon>Eukaryota</taxon>
        <taxon>Viridiplantae</taxon>
        <taxon>Streptophyta</taxon>
        <taxon>Embryophyta</taxon>
        <taxon>Tracheophyta</taxon>
        <taxon>Spermatophyta</taxon>
        <taxon>Magnoliopsida</taxon>
        <taxon>eudicotyledons</taxon>
        <taxon>Gunneridae</taxon>
        <taxon>Pentapetalae</taxon>
        <taxon>rosids</taxon>
        <taxon>fabids</taxon>
        <taxon>Fabales</taxon>
        <taxon>Fabaceae</taxon>
        <taxon>Papilionoideae</taxon>
        <taxon>50 kb inversion clade</taxon>
        <taxon>NPAAA clade</taxon>
        <taxon>Hologalegina</taxon>
        <taxon>IRL clade</taxon>
        <taxon>Trifolieae</taxon>
        <taxon>Trifolium</taxon>
    </lineage>
</organism>
<reference evidence="1 2" key="1">
    <citation type="journal article" date="2018" name="Front. Plant Sci.">
        <title>Red Clover (Trifolium pratense) and Zigzag Clover (T. medium) - A Picture of Genomic Similarities and Differences.</title>
        <authorList>
            <person name="Dluhosova J."/>
            <person name="Istvanek J."/>
            <person name="Nedelnik J."/>
            <person name="Repkova J."/>
        </authorList>
    </citation>
    <scope>NUCLEOTIDE SEQUENCE [LARGE SCALE GENOMIC DNA]</scope>
    <source>
        <strain evidence="2">cv. 10/8</strain>
        <tissue evidence="1">Leaf</tissue>
    </source>
</reference>
<evidence type="ECO:0000313" key="1">
    <source>
        <dbReference type="EMBL" id="MCI29138.1"/>
    </source>
</evidence>
<name>A0A392QXW6_9FABA</name>
<protein>
    <submittedName>
        <fullName evidence="1">Uncharacterized protein</fullName>
    </submittedName>
</protein>
<dbReference type="EMBL" id="LXQA010170519">
    <property type="protein sequence ID" value="MCI29138.1"/>
    <property type="molecule type" value="Genomic_DNA"/>
</dbReference>
<feature type="non-terminal residue" evidence="1">
    <location>
        <position position="1"/>
    </location>
</feature>